<sequence length="284" mass="32369">MALLSIKTGRSCQGTNPGGIFRFIFFNHLVAAHFSPTKKHLLKLQSLVEGKEGSLRRKSRLSRCFVSAIRSATLLENGEVQKQYLEIAEKAAMVLEDYPAVEGLPKKIAEAIERLQDIQVDPKSQQIIDNIIAAINRRLVAGMLRVIQEITGHTSFQCVLDGKNVKKFDLECDRVKVEFVFDPSSWYSVSQFAGEECIKEYGVGRNPPVLFIPLNDSSKDKKLTRRPPEIFGNLSFKEHYELFRCLQAFKEGTLILHEPYVATSSYRQIQKRNASYKKVYEHRT</sequence>
<gene>
    <name evidence="1" type="ORF">GYA55_03005</name>
</gene>
<dbReference type="AlphaFoldDB" id="A0A7X9IKM2"/>
<reference evidence="1 2" key="1">
    <citation type="journal article" date="2020" name="Biotechnol. Biofuels">
        <title>New insights from the biogas microbiome by comprehensive genome-resolved metagenomics of nearly 1600 species originating from multiple anaerobic digesters.</title>
        <authorList>
            <person name="Campanaro S."/>
            <person name="Treu L."/>
            <person name="Rodriguez-R L.M."/>
            <person name="Kovalovszki A."/>
            <person name="Ziels R.M."/>
            <person name="Maus I."/>
            <person name="Zhu X."/>
            <person name="Kougias P.G."/>
            <person name="Basile A."/>
            <person name="Luo G."/>
            <person name="Schluter A."/>
            <person name="Konstantinidis K.T."/>
            <person name="Angelidaki I."/>
        </authorList>
    </citation>
    <scope>NUCLEOTIDE SEQUENCE [LARGE SCALE GENOMIC DNA]</scope>
    <source>
        <strain evidence="1">AS27yjCOA_65</strain>
    </source>
</reference>
<name>A0A7X9IKM2_9DELT</name>
<proteinExistence type="predicted"/>
<evidence type="ECO:0000313" key="2">
    <source>
        <dbReference type="Proteomes" id="UP000524246"/>
    </source>
</evidence>
<protein>
    <submittedName>
        <fullName evidence="1">Uncharacterized protein</fullName>
    </submittedName>
</protein>
<evidence type="ECO:0000313" key="1">
    <source>
        <dbReference type="EMBL" id="NMC62115.1"/>
    </source>
</evidence>
<accession>A0A7X9IKM2</accession>
<organism evidence="1 2">
    <name type="scientific">SAR324 cluster bacterium</name>
    <dbReference type="NCBI Taxonomy" id="2024889"/>
    <lineage>
        <taxon>Bacteria</taxon>
        <taxon>Deltaproteobacteria</taxon>
        <taxon>SAR324 cluster</taxon>
    </lineage>
</organism>
<dbReference type="EMBL" id="JAAZON010000118">
    <property type="protein sequence ID" value="NMC62115.1"/>
    <property type="molecule type" value="Genomic_DNA"/>
</dbReference>
<dbReference type="Proteomes" id="UP000524246">
    <property type="component" value="Unassembled WGS sequence"/>
</dbReference>
<comment type="caution">
    <text evidence="1">The sequence shown here is derived from an EMBL/GenBank/DDBJ whole genome shotgun (WGS) entry which is preliminary data.</text>
</comment>